<proteinExistence type="predicted"/>
<evidence type="ECO:0000256" key="2">
    <source>
        <dbReference type="SAM" id="Phobius"/>
    </source>
</evidence>
<evidence type="ECO:0000313" key="4">
    <source>
        <dbReference type="EMBL" id="MFD2726603.1"/>
    </source>
</evidence>
<feature type="region of interest" description="Disordered" evidence="1">
    <location>
        <begin position="1"/>
        <end position="23"/>
    </location>
</feature>
<evidence type="ECO:0000313" key="5">
    <source>
        <dbReference type="Proteomes" id="UP001597476"/>
    </source>
</evidence>
<gene>
    <name evidence="4" type="ORF">ACFSR8_10295</name>
</gene>
<dbReference type="Gene3D" id="3.30.1150.10">
    <property type="match status" value="1"/>
</dbReference>
<dbReference type="Pfam" id="PF03544">
    <property type="entry name" value="TonB_C"/>
    <property type="match status" value="1"/>
</dbReference>
<dbReference type="EMBL" id="JBHULY010000019">
    <property type="protein sequence ID" value="MFD2726603.1"/>
    <property type="molecule type" value="Genomic_DNA"/>
</dbReference>
<accession>A0ABW5TDL8</accession>
<comment type="caution">
    <text evidence="4">The sequence shown here is derived from an EMBL/GenBank/DDBJ whole genome shotgun (WGS) entry which is preliminary data.</text>
</comment>
<dbReference type="SUPFAM" id="SSF74653">
    <property type="entry name" value="TolA/TonB C-terminal domain"/>
    <property type="match status" value="1"/>
</dbReference>
<sequence>MNSSKNTHDSVRQNGLVKKPQKHDANLQKNSTLYFQVGLIVCLLAAFGLLEMRFQTTIPNYTDNVLPSEDISEIAIENFRVYEEPKPEVKPEVLQKKVLLTDKVKIVDDDHILKKAMNVETSEQNVSSDPPIDPGAVTVLDKPEDAPVPFIWIEQVPIYPGCEKKKTNLDRKKCMSEKISKLVQRKFRTGLAGELGLSGKQRINTQFTIDKFGKVTDIQVGSPYPKLQKEALRVINVIPNMQPGKQRDKPVGVRYTLPIIFIAE</sequence>
<evidence type="ECO:0000259" key="3">
    <source>
        <dbReference type="Pfam" id="PF03544"/>
    </source>
</evidence>
<feature type="compositionally biased region" description="Basic and acidic residues" evidence="1">
    <location>
        <begin position="1"/>
        <end position="11"/>
    </location>
</feature>
<keyword evidence="2" id="KW-0812">Transmembrane</keyword>
<feature type="transmembrane region" description="Helical" evidence="2">
    <location>
        <begin position="33"/>
        <end position="50"/>
    </location>
</feature>
<feature type="domain" description="TonB C-terminal" evidence="3">
    <location>
        <begin position="203"/>
        <end position="261"/>
    </location>
</feature>
<dbReference type="RefSeq" id="WP_380291699.1">
    <property type="nucleotide sequence ID" value="NZ_JBHULY010000019.1"/>
</dbReference>
<organism evidence="4 5">
    <name type="scientific">Hyunsoonleella rubra</name>
    <dbReference type="NCBI Taxonomy" id="1737062"/>
    <lineage>
        <taxon>Bacteria</taxon>
        <taxon>Pseudomonadati</taxon>
        <taxon>Bacteroidota</taxon>
        <taxon>Flavobacteriia</taxon>
        <taxon>Flavobacteriales</taxon>
        <taxon>Flavobacteriaceae</taxon>
    </lineage>
</organism>
<reference evidence="5" key="1">
    <citation type="journal article" date="2019" name="Int. J. Syst. Evol. Microbiol.">
        <title>The Global Catalogue of Microorganisms (GCM) 10K type strain sequencing project: providing services to taxonomists for standard genome sequencing and annotation.</title>
        <authorList>
            <consortium name="The Broad Institute Genomics Platform"/>
            <consortium name="The Broad Institute Genome Sequencing Center for Infectious Disease"/>
            <person name="Wu L."/>
            <person name="Ma J."/>
        </authorList>
    </citation>
    <scope>NUCLEOTIDE SEQUENCE [LARGE SCALE GENOMIC DNA]</scope>
    <source>
        <strain evidence="5">KCTC 42398</strain>
    </source>
</reference>
<dbReference type="Proteomes" id="UP001597476">
    <property type="component" value="Unassembled WGS sequence"/>
</dbReference>
<keyword evidence="2" id="KW-1133">Transmembrane helix</keyword>
<name>A0ABW5TDL8_9FLAO</name>
<keyword evidence="5" id="KW-1185">Reference proteome</keyword>
<keyword evidence="2" id="KW-0472">Membrane</keyword>
<evidence type="ECO:0000256" key="1">
    <source>
        <dbReference type="SAM" id="MobiDB-lite"/>
    </source>
</evidence>
<protein>
    <submittedName>
        <fullName evidence="4">Energy transducer TonB</fullName>
    </submittedName>
</protein>
<dbReference type="InterPro" id="IPR037682">
    <property type="entry name" value="TonB_C"/>
</dbReference>